<gene>
    <name evidence="10" type="primary">LOC117240280</name>
</gene>
<organism evidence="9 10">
    <name type="scientific">Bombus vosnesenskii</name>
    <dbReference type="NCBI Taxonomy" id="207650"/>
    <lineage>
        <taxon>Eukaryota</taxon>
        <taxon>Metazoa</taxon>
        <taxon>Ecdysozoa</taxon>
        <taxon>Arthropoda</taxon>
        <taxon>Hexapoda</taxon>
        <taxon>Insecta</taxon>
        <taxon>Pterygota</taxon>
        <taxon>Neoptera</taxon>
        <taxon>Endopterygota</taxon>
        <taxon>Hymenoptera</taxon>
        <taxon>Apocrita</taxon>
        <taxon>Aculeata</taxon>
        <taxon>Apoidea</taxon>
        <taxon>Anthophila</taxon>
        <taxon>Apidae</taxon>
        <taxon>Bombus</taxon>
        <taxon>Pyrobombus</taxon>
    </lineage>
</organism>
<keyword evidence="7" id="KW-0732">Signal</keyword>
<dbReference type="InterPro" id="IPR051368">
    <property type="entry name" value="SerProtInhib-TIL_Domain"/>
</dbReference>
<keyword evidence="9" id="KW-1185">Reference proteome</keyword>
<keyword evidence="6" id="KW-1015">Disulfide bond</keyword>
<dbReference type="Proteomes" id="UP000504631">
    <property type="component" value="Unplaced"/>
</dbReference>
<dbReference type="FunFam" id="2.10.25.10:FF:000055">
    <property type="entry name" value="alpha-tectorin isoform X1"/>
    <property type="match status" value="1"/>
</dbReference>
<evidence type="ECO:0000256" key="4">
    <source>
        <dbReference type="ARBA" id="ARBA00022690"/>
    </source>
</evidence>
<dbReference type="KEGG" id="bvk:117240280"/>
<dbReference type="InterPro" id="IPR002919">
    <property type="entry name" value="TIL_dom"/>
</dbReference>
<evidence type="ECO:0000256" key="6">
    <source>
        <dbReference type="ARBA" id="ARBA00023157"/>
    </source>
</evidence>
<sequence>MTRVAVLLLLVVAIVYSSAYPQASEVNQECGPNEEFNSCGSACVDTCEKPASPICPMMCVIGCQCKQGFVRNKENKCVLTRNC</sequence>
<evidence type="ECO:0000256" key="7">
    <source>
        <dbReference type="SAM" id="SignalP"/>
    </source>
</evidence>
<comment type="similarity">
    <text evidence="2">Belongs to the serine protease inhibitor-like (TIL domain-containing) family.</text>
</comment>
<dbReference type="SUPFAM" id="SSF57567">
    <property type="entry name" value="Serine protease inhibitors"/>
    <property type="match status" value="1"/>
</dbReference>
<evidence type="ECO:0000256" key="5">
    <source>
        <dbReference type="ARBA" id="ARBA00022900"/>
    </source>
</evidence>
<feature type="signal peptide" evidence="7">
    <location>
        <begin position="1"/>
        <end position="19"/>
    </location>
</feature>
<evidence type="ECO:0000313" key="9">
    <source>
        <dbReference type="Proteomes" id="UP000504631"/>
    </source>
</evidence>
<keyword evidence="3" id="KW-0964">Secreted</keyword>
<evidence type="ECO:0000259" key="8">
    <source>
        <dbReference type="Pfam" id="PF01826"/>
    </source>
</evidence>
<dbReference type="CDD" id="cd19941">
    <property type="entry name" value="TIL"/>
    <property type="match status" value="1"/>
</dbReference>
<comment type="subcellular location">
    <subcellularLocation>
        <location evidence="1">Secreted</location>
    </subcellularLocation>
</comment>
<evidence type="ECO:0000256" key="2">
    <source>
        <dbReference type="ARBA" id="ARBA00007611"/>
    </source>
</evidence>
<dbReference type="Pfam" id="PF01826">
    <property type="entry name" value="TIL"/>
    <property type="match status" value="1"/>
</dbReference>
<dbReference type="InterPro" id="IPR036084">
    <property type="entry name" value="Ser_inhib-like_sf"/>
</dbReference>
<feature type="chain" id="PRO_5026868865" evidence="7">
    <location>
        <begin position="20"/>
        <end position="83"/>
    </location>
</feature>
<dbReference type="AlphaFoldDB" id="A0A6J3LAE8"/>
<proteinExistence type="inferred from homology"/>
<name>A0A6J3LAE8_9HYME</name>
<dbReference type="GeneID" id="117240280"/>
<reference evidence="10" key="1">
    <citation type="submission" date="2025-08" db="UniProtKB">
        <authorList>
            <consortium name="RefSeq"/>
        </authorList>
    </citation>
    <scope>IDENTIFICATION</scope>
    <source>
        <tissue evidence="10">Muscle</tissue>
    </source>
</reference>
<evidence type="ECO:0000313" key="10">
    <source>
        <dbReference type="RefSeq" id="XP_033362165.1"/>
    </source>
</evidence>
<dbReference type="GO" id="GO:0005576">
    <property type="term" value="C:extracellular region"/>
    <property type="evidence" value="ECO:0007669"/>
    <property type="project" value="UniProtKB-SubCell"/>
</dbReference>
<evidence type="ECO:0000256" key="3">
    <source>
        <dbReference type="ARBA" id="ARBA00022525"/>
    </source>
</evidence>
<keyword evidence="4" id="KW-0646">Protease inhibitor</keyword>
<dbReference type="PANTHER" id="PTHR23259:SF70">
    <property type="entry name" value="ACCESSORY GLAND PROTEIN ACP62F-RELATED"/>
    <property type="match status" value="1"/>
</dbReference>
<keyword evidence="5" id="KW-0722">Serine protease inhibitor</keyword>
<dbReference type="GO" id="GO:0004867">
    <property type="term" value="F:serine-type endopeptidase inhibitor activity"/>
    <property type="evidence" value="ECO:0007669"/>
    <property type="project" value="UniProtKB-KW"/>
</dbReference>
<dbReference type="RefSeq" id="XP_033362165.1">
    <property type="nucleotide sequence ID" value="XM_033506274.1"/>
</dbReference>
<protein>
    <submittedName>
        <fullName evidence="10">Chymotrypsin inhibitor-like</fullName>
    </submittedName>
</protein>
<evidence type="ECO:0000256" key="1">
    <source>
        <dbReference type="ARBA" id="ARBA00004613"/>
    </source>
</evidence>
<accession>A0A6J3LAE8</accession>
<dbReference type="Gene3D" id="2.10.25.10">
    <property type="entry name" value="Laminin"/>
    <property type="match status" value="1"/>
</dbReference>
<dbReference type="PANTHER" id="PTHR23259">
    <property type="entry name" value="RIDDLE"/>
    <property type="match status" value="1"/>
</dbReference>
<feature type="domain" description="TIL" evidence="8">
    <location>
        <begin position="30"/>
        <end position="83"/>
    </location>
</feature>